<dbReference type="AlphaFoldDB" id="A0A1G7CJF6"/>
<organism evidence="2 3">
    <name type="scientific">Rhodococcus tukisamuensis</name>
    <dbReference type="NCBI Taxonomy" id="168276"/>
    <lineage>
        <taxon>Bacteria</taxon>
        <taxon>Bacillati</taxon>
        <taxon>Actinomycetota</taxon>
        <taxon>Actinomycetes</taxon>
        <taxon>Mycobacteriales</taxon>
        <taxon>Nocardiaceae</taxon>
        <taxon>Rhodococcus</taxon>
    </lineage>
</organism>
<dbReference type="InterPro" id="IPR036661">
    <property type="entry name" value="Luciferase-like_sf"/>
</dbReference>
<dbReference type="Gene3D" id="3.20.20.30">
    <property type="entry name" value="Luciferase-like domain"/>
    <property type="match status" value="2"/>
</dbReference>
<dbReference type="RefSeq" id="WP_072846013.1">
    <property type="nucleotide sequence ID" value="NZ_FNAB01000016.1"/>
</dbReference>
<evidence type="ECO:0000313" key="2">
    <source>
        <dbReference type="EMBL" id="SDE39467.1"/>
    </source>
</evidence>
<dbReference type="PANTHER" id="PTHR30137:SF18">
    <property type="entry name" value="CONSERVED PROTEIN"/>
    <property type="match status" value="1"/>
</dbReference>
<dbReference type="InterPro" id="IPR011251">
    <property type="entry name" value="Luciferase-like_dom"/>
</dbReference>
<dbReference type="PANTHER" id="PTHR30137">
    <property type="entry name" value="LUCIFERASE-LIKE MONOOXYGENASE"/>
    <property type="match status" value="1"/>
</dbReference>
<protein>
    <submittedName>
        <fullName evidence="2">Probable F420-dependent oxidoreductase, MSMEG_4141 family</fullName>
    </submittedName>
</protein>
<dbReference type="EMBL" id="FNAB01000016">
    <property type="protein sequence ID" value="SDE39467.1"/>
    <property type="molecule type" value="Genomic_DNA"/>
</dbReference>
<dbReference type="SUPFAM" id="SSF51679">
    <property type="entry name" value="Bacterial luciferase-like"/>
    <property type="match status" value="1"/>
</dbReference>
<gene>
    <name evidence="2" type="ORF">SAMN05444580_11644</name>
</gene>
<dbReference type="InterPro" id="IPR050766">
    <property type="entry name" value="Bact_Lucif_Oxidored"/>
</dbReference>
<name>A0A1G7CJF6_9NOCA</name>
<keyword evidence="3" id="KW-1185">Reference proteome</keyword>
<reference evidence="2 3" key="1">
    <citation type="submission" date="2016-10" db="EMBL/GenBank/DDBJ databases">
        <authorList>
            <person name="de Groot N.N."/>
        </authorList>
    </citation>
    <scope>NUCLEOTIDE SEQUENCE [LARGE SCALE GENOMIC DNA]</scope>
    <source>
        <strain evidence="2 3">JCM 11308</strain>
    </source>
</reference>
<dbReference type="GO" id="GO:0016705">
    <property type="term" value="F:oxidoreductase activity, acting on paired donors, with incorporation or reduction of molecular oxygen"/>
    <property type="evidence" value="ECO:0007669"/>
    <property type="project" value="InterPro"/>
</dbReference>
<feature type="domain" description="Luciferase-like" evidence="1">
    <location>
        <begin position="23"/>
        <end position="122"/>
    </location>
</feature>
<dbReference type="NCBIfam" id="TIGR03620">
    <property type="entry name" value="F420_MSMEG_4141"/>
    <property type="match status" value="1"/>
</dbReference>
<dbReference type="Pfam" id="PF00296">
    <property type="entry name" value="Bac_luciferase"/>
    <property type="match status" value="1"/>
</dbReference>
<dbReference type="STRING" id="168276.SAMN05444580_11644"/>
<accession>A0A1G7CJF6</accession>
<dbReference type="Proteomes" id="UP000199417">
    <property type="component" value="Unassembled WGS sequence"/>
</dbReference>
<proteinExistence type="predicted"/>
<evidence type="ECO:0000259" key="1">
    <source>
        <dbReference type="Pfam" id="PF00296"/>
    </source>
</evidence>
<dbReference type="InterPro" id="IPR019922">
    <property type="entry name" value="Lucif-like_OxRdatse_MSMEG_4141"/>
</dbReference>
<sequence>MSIDPQTPNLGRIGVWRHAYGLTPEFVQSVEKLGYGTLWLGGSPPADLSIAEEVLDATTTLTVATGITNIWVSPAAEVAESFHRLEARHPGRFLLGVGVGHPEASADVYAKPYQAVVSYLDELDAAGVPAGRRVLAALGPKMLRLAADRAAGAHPYLTTPEHTREARELLGATPLLAPEHKVVLDTDPVAARAVGRPPVDNPYLHLRNYVANLTRLGFTEDELADGGSDRVIDALVAHGGATAIAARLTEHLDAGANHVAVQVLPSDRDELPALAALAESLALRG</sequence>
<dbReference type="GO" id="GO:0005829">
    <property type="term" value="C:cytosol"/>
    <property type="evidence" value="ECO:0007669"/>
    <property type="project" value="TreeGrafter"/>
</dbReference>
<evidence type="ECO:0000313" key="3">
    <source>
        <dbReference type="Proteomes" id="UP000199417"/>
    </source>
</evidence>